<dbReference type="InterPro" id="IPR002048">
    <property type="entry name" value="EF_hand_dom"/>
</dbReference>
<keyword evidence="8" id="KW-1185">Reference proteome</keyword>
<dbReference type="GO" id="GO:0005737">
    <property type="term" value="C:cytoplasm"/>
    <property type="evidence" value="ECO:0007669"/>
    <property type="project" value="UniProtKB-SubCell"/>
</dbReference>
<comment type="caution">
    <text evidence="7">The sequence shown here is derived from an EMBL/GenBank/DDBJ whole genome shotgun (WGS) entry which is preliminary data.</text>
</comment>
<keyword evidence="2" id="KW-0963">Cytoplasm</keyword>
<dbReference type="InterPro" id="IPR051426">
    <property type="entry name" value="Peflin/Sorcin_CaBP"/>
</dbReference>
<dbReference type="AlphaFoldDB" id="A0A9W6ZQS9"/>
<sequence length="145" mass="16076">MAFKMLLIKGAKPVGAAVLGFAAYKGYEEWQRAGELLKVSENKDQMKKLFDKIDTDKSGSINSTELQKALNEAGMDVNVLTVQAMMYSADKDSDGTISKEEWHALIEKILDDRTPNTMDKAAEKYAEAHQKPKGDGIVHSKVIKK</sequence>
<comment type="subcellular location">
    <subcellularLocation>
        <location evidence="1">Cytoplasm</location>
    </subcellularLocation>
</comment>
<dbReference type="PANTHER" id="PTHR46212">
    <property type="entry name" value="PEFLIN"/>
    <property type="match status" value="1"/>
</dbReference>
<feature type="domain" description="EF-hand" evidence="6">
    <location>
        <begin position="41"/>
        <end position="76"/>
    </location>
</feature>
<organism evidence="7 8">
    <name type="scientific">Triparma strigata</name>
    <dbReference type="NCBI Taxonomy" id="1606541"/>
    <lineage>
        <taxon>Eukaryota</taxon>
        <taxon>Sar</taxon>
        <taxon>Stramenopiles</taxon>
        <taxon>Ochrophyta</taxon>
        <taxon>Bolidophyceae</taxon>
        <taxon>Parmales</taxon>
        <taxon>Triparmaceae</taxon>
        <taxon>Triparma</taxon>
    </lineage>
</organism>
<dbReference type="SUPFAM" id="SSF47473">
    <property type="entry name" value="EF-hand"/>
    <property type="match status" value="1"/>
</dbReference>
<evidence type="ECO:0000256" key="4">
    <source>
        <dbReference type="ARBA" id="ARBA00022737"/>
    </source>
</evidence>
<reference evidence="8" key="1">
    <citation type="journal article" date="2023" name="Commun. Biol.">
        <title>Genome analysis of Parmales, the sister group of diatoms, reveals the evolutionary specialization of diatoms from phago-mixotrophs to photoautotrophs.</title>
        <authorList>
            <person name="Ban H."/>
            <person name="Sato S."/>
            <person name="Yoshikawa S."/>
            <person name="Yamada K."/>
            <person name="Nakamura Y."/>
            <person name="Ichinomiya M."/>
            <person name="Sato N."/>
            <person name="Blanc-Mathieu R."/>
            <person name="Endo H."/>
            <person name="Kuwata A."/>
            <person name="Ogata H."/>
        </authorList>
    </citation>
    <scope>NUCLEOTIDE SEQUENCE [LARGE SCALE GENOMIC DNA]</scope>
    <source>
        <strain evidence="8">NIES 3701</strain>
    </source>
</reference>
<dbReference type="InterPro" id="IPR011992">
    <property type="entry name" value="EF-hand-dom_pair"/>
</dbReference>
<dbReference type="OrthoDB" id="186625at2759"/>
<dbReference type="InterPro" id="IPR018247">
    <property type="entry name" value="EF_Hand_1_Ca_BS"/>
</dbReference>
<dbReference type="SMART" id="SM00054">
    <property type="entry name" value="EFh"/>
    <property type="match status" value="2"/>
</dbReference>
<dbReference type="PROSITE" id="PS50222">
    <property type="entry name" value="EF_HAND_2"/>
    <property type="match status" value="2"/>
</dbReference>
<dbReference type="GO" id="GO:0048306">
    <property type="term" value="F:calcium-dependent protein binding"/>
    <property type="evidence" value="ECO:0007669"/>
    <property type="project" value="UniProtKB-ARBA"/>
</dbReference>
<dbReference type="Proteomes" id="UP001165085">
    <property type="component" value="Unassembled WGS sequence"/>
</dbReference>
<proteinExistence type="predicted"/>
<dbReference type="EMBL" id="BRXY01000041">
    <property type="protein sequence ID" value="GMH56686.1"/>
    <property type="molecule type" value="Genomic_DNA"/>
</dbReference>
<keyword evidence="4" id="KW-0677">Repeat</keyword>
<gene>
    <name evidence="7" type="ORF">TrST_g10869</name>
</gene>
<evidence type="ECO:0000313" key="7">
    <source>
        <dbReference type="EMBL" id="GMH56686.1"/>
    </source>
</evidence>
<evidence type="ECO:0000256" key="5">
    <source>
        <dbReference type="ARBA" id="ARBA00022837"/>
    </source>
</evidence>
<evidence type="ECO:0000256" key="1">
    <source>
        <dbReference type="ARBA" id="ARBA00004496"/>
    </source>
</evidence>
<dbReference type="Pfam" id="PF13499">
    <property type="entry name" value="EF-hand_7"/>
    <property type="match status" value="1"/>
</dbReference>
<dbReference type="CDD" id="cd00051">
    <property type="entry name" value="EFh"/>
    <property type="match status" value="1"/>
</dbReference>
<dbReference type="Gene3D" id="1.10.238.10">
    <property type="entry name" value="EF-hand"/>
    <property type="match status" value="1"/>
</dbReference>
<keyword evidence="3" id="KW-0479">Metal-binding</keyword>
<protein>
    <recommendedName>
        <fullName evidence="6">EF-hand domain-containing protein</fullName>
    </recommendedName>
</protein>
<evidence type="ECO:0000256" key="3">
    <source>
        <dbReference type="ARBA" id="ARBA00022723"/>
    </source>
</evidence>
<dbReference type="PANTHER" id="PTHR46212:SF3">
    <property type="entry name" value="GH27120P"/>
    <property type="match status" value="1"/>
</dbReference>
<evidence type="ECO:0000256" key="2">
    <source>
        <dbReference type="ARBA" id="ARBA00022490"/>
    </source>
</evidence>
<evidence type="ECO:0000313" key="8">
    <source>
        <dbReference type="Proteomes" id="UP001165085"/>
    </source>
</evidence>
<dbReference type="GO" id="GO:0005509">
    <property type="term" value="F:calcium ion binding"/>
    <property type="evidence" value="ECO:0007669"/>
    <property type="project" value="InterPro"/>
</dbReference>
<name>A0A9W6ZQS9_9STRA</name>
<keyword evidence="5" id="KW-0106">Calcium</keyword>
<accession>A0A9W6ZQS9</accession>
<feature type="domain" description="EF-hand" evidence="6">
    <location>
        <begin position="77"/>
        <end position="112"/>
    </location>
</feature>
<dbReference type="PROSITE" id="PS00018">
    <property type="entry name" value="EF_HAND_1"/>
    <property type="match status" value="2"/>
</dbReference>
<evidence type="ECO:0000259" key="6">
    <source>
        <dbReference type="PROSITE" id="PS50222"/>
    </source>
</evidence>